<dbReference type="PROSITE" id="PS51117">
    <property type="entry name" value="LAMININ_NTER"/>
    <property type="match status" value="1"/>
</dbReference>
<comment type="caution">
    <text evidence="12">Lacks conserved residue(s) required for the propagation of feature annotation.</text>
</comment>
<feature type="disulfide bond" evidence="12">
    <location>
        <begin position="944"/>
        <end position="953"/>
    </location>
</feature>
<keyword evidence="3" id="KW-0272">Extracellular matrix</keyword>
<dbReference type="SMART" id="SM00180">
    <property type="entry name" value="EGF_Lam"/>
    <property type="match status" value="13"/>
</dbReference>
<keyword evidence="2" id="KW-0964">Secreted</keyword>
<dbReference type="RefSeq" id="XP_014003606.1">
    <property type="nucleotide sequence ID" value="XM_014148131.2"/>
</dbReference>
<evidence type="ECO:0000256" key="9">
    <source>
        <dbReference type="ARBA" id="ARBA00023157"/>
    </source>
</evidence>
<evidence type="ECO:0000256" key="7">
    <source>
        <dbReference type="ARBA" id="ARBA00022889"/>
    </source>
</evidence>
<feature type="disulfide bond" evidence="12">
    <location>
        <begin position="1188"/>
        <end position="1205"/>
    </location>
</feature>
<dbReference type="Gene3D" id="2.170.300.10">
    <property type="entry name" value="Tie2 ligand-binding domain superfamily"/>
    <property type="match status" value="1"/>
</dbReference>
<evidence type="ECO:0000256" key="2">
    <source>
        <dbReference type="ARBA" id="ARBA00022525"/>
    </source>
</evidence>
<evidence type="ECO:0000256" key="13">
    <source>
        <dbReference type="SAM" id="Coils"/>
    </source>
</evidence>
<feature type="disulfide bond" evidence="12">
    <location>
        <begin position="552"/>
        <end position="566"/>
    </location>
</feature>
<feature type="domain" description="Laminin EGF-like" evidence="16">
    <location>
        <begin position="335"/>
        <end position="401"/>
    </location>
</feature>
<dbReference type="SUPFAM" id="SSF57196">
    <property type="entry name" value="EGF/Laminin"/>
    <property type="match status" value="11"/>
</dbReference>
<dbReference type="InterPro" id="IPR002049">
    <property type="entry name" value="LE_dom"/>
</dbReference>
<dbReference type="Pfam" id="PF00053">
    <property type="entry name" value="EGF_laminin"/>
    <property type="match status" value="12"/>
</dbReference>
<feature type="disulfide bond" evidence="12">
    <location>
        <begin position="487"/>
        <end position="496"/>
    </location>
</feature>
<feature type="region of interest" description="Disordered" evidence="14">
    <location>
        <begin position="664"/>
        <end position="683"/>
    </location>
</feature>
<dbReference type="GO" id="GO:0007155">
    <property type="term" value="P:cell adhesion"/>
    <property type="evidence" value="ECO:0007669"/>
    <property type="project" value="UniProtKB-KW"/>
</dbReference>
<name>A0A1S3MLA2_SALSA</name>
<dbReference type="PROSITE" id="PS01248">
    <property type="entry name" value="EGF_LAM_1"/>
    <property type="match status" value="4"/>
</dbReference>
<evidence type="ECO:0000256" key="12">
    <source>
        <dbReference type="PROSITE-ProRule" id="PRU00460"/>
    </source>
</evidence>
<keyword evidence="8 13" id="KW-0175">Coiled coil</keyword>
<evidence type="ECO:0000256" key="5">
    <source>
        <dbReference type="ARBA" id="ARBA00022737"/>
    </source>
</evidence>
<dbReference type="InterPro" id="IPR056558">
    <property type="entry name" value="LAMB1-4_helical"/>
</dbReference>
<feature type="disulfide bond" evidence="12">
    <location>
        <begin position="923"/>
        <end position="935"/>
    </location>
</feature>
<feature type="domain" description="Laminin EGF-like" evidence="16">
    <location>
        <begin position="1234"/>
        <end position="1280"/>
    </location>
</feature>
<dbReference type="GO" id="GO:0009887">
    <property type="term" value="P:animal organ morphogenesis"/>
    <property type="evidence" value="ECO:0007669"/>
    <property type="project" value="TreeGrafter"/>
</dbReference>
<sequence length="1862" mass="205490">MKPNPSSPSLAPPGASFGLLSLSLFLSVWRSGVLLHAETPCQYRSNRSQGLEQHTVGEDHCCCTEVWQPTTCRMVSLFLLVLLVPGTLLQEDCDVNSCHPQLGDLMVGRAAQLSASSTCGRNGPQNYCILGYLEDEQKCFNCDSRQPYNLYNNQDSHQIENVITTFGPERKMKWWQSENGVHQVSIRLDLETLFQFSHLVLTFKSFRPAAMLVERSKDYGYSWKVFRYFAEDCASHFPGVSQGPADSTDDVICDSRYSASEPSTDGEVVLKALDPSFDIENPYAPHIQEQITLTNLRVNFTHLFTLGDTLLGRKKRNPQEKYYYALYEMVVRGSCFCNGHASMCMPVDGTRGDVLNEPGMIHGRCVCQHNTVGTNCERCQDFYNDVPWRPAGQTDPHVCRRCNCHGHSETCHFDIDQYQASGGVSGGVCDGCRHDRMGPQCERCRPYLYQDPQLSVEDPRGCIPCDCDLTGSLDNGLCDPVSGRCVCKENVAGDRCDRCKFGFYGFSQEDPTGCQRCRCNFLGSVLTPYPCDQVTGQCVCQRLAMGPLCDQCLPGYWGLGNTVHTCSPCDCDHGGAYSSTCSSLDGQCQCLPNMVGRSCGDPAPGHFLAALDYYLYEAENAAPLEGKSSSSLLKPTDLPVCEEYYKQQGYDIKYQNGRLVLTRRSKRQARRRRQGQRSIPLDPGSALQIVPRERTPDVPITWTGPGFVRVLDGAGLRFTVDNLPASLDYHLVIRYEPESPDDWMASVNIVPLLAGDGGCPTNPKGEKTLTIPGAARVAILDTPVCLNAGRRYYVDITFRKQTNSNPQSSSHTLIDSMGLIPKMESVQDLCSQSELDSFRRFRCFELAAEQETLPDVCYGLIGSLSARIHNGAMLCRCNIQGSHGPYCSKFGGLCECKANVVGRCCDSCAPLNFGFGPNGCAPCECDPRGAVAELCDQVRGQCPCRMEVGGRRCDRCLSGYYGFPLCRPCDCNGLAELCDQDTGACLDCREHSTGYNCESCVEGYFGDPVSREPCKPCLCPDTQSSGRFFASTCNKDPESGSLTCDCLAGHTGLRCDACSAGFYGGLTAPGGGGCDECLCNNNIDPADSDACDSVTGECLRCLHNTQGPRCQSCKPGYYGDALAQDCKECSCDRQGTDVTQCPLGSPCFCDPLTGQCPCRAGAVGTLCDECATGFWNIQGESGCQPCKCDPANSFNNHCDKVTGQCQCRTAFGGRQCDECGENHFGNPDLQCVSCDCNMEGTDRPACNPLTGECLCRIGVMGIFCDECAPGYDQVFPACFPCHPCAVLWADNVTDVHRAAQRMRTLIPHHGEQLEPGHSRQWQRMLEMHTELDYLVNLTTGSLPRVKDVEKLCVRISKLKDSIDPKAIIVDSSSLLNTEIDNIRHEFKMLLDNLRNKIGEAPTPDLKEMQEALEKIRKQHADFMAEEKKVKEAERALENSMDTRQEIKDHLSSCSILGDMEGLEKKVKALSVAKLNKNICGGPGDEECSKSECGGALCRDFLGQRECGGPTCKGSFPVSHNATKTAEQVENDLIDLLQKLKDSKIKINEARQMTQGTHEQAEELQKKITDSKETFKREKNDTKNLINRVKDYLTDEMVAPEDIENLVKAVLAIQLPGSPDDIRSMIRNIRGVLTNFIEFKEDLKKLKDQAKTAQDLLEKAQDIRDRTKGIDVTDLKKTMTDTEKTQDKVKQDLEKAKESNGVADKMIKEIEKKLNNIETNLNSTRTPEMLGEIEVLKSKTEMNREQAVQAKADADAALGAGTDAEKGLDKVTALFGRLKTGNTNQNNNEVANERLKNITMEAEKVAKDVQDKIQQIDDLEKKIQDFLRNKEDKAKEVAMLLEMVEALQKEIAARVDGYINCTS</sequence>
<feature type="domain" description="Laminin N-terminal" evidence="18">
    <location>
        <begin position="94"/>
        <end position="334"/>
    </location>
</feature>
<protein>
    <submittedName>
        <fullName evidence="20">Laminin subunit beta-4 isoform X1</fullName>
    </submittedName>
</protein>
<dbReference type="SMART" id="SM00181">
    <property type="entry name" value="EGF"/>
    <property type="match status" value="9"/>
</dbReference>
<reference evidence="20" key="1">
    <citation type="submission" date="2025-08" db="UniProtKB">
        <authorList>
            <consortium name="RefSeq"/>
        </authorList>
    </citation>
    <scope>IDENTIFICATION</scope>
</reference>
<organism evidence="19 20">
    <name type="scientific">Salmo salar</name>
    <name type="common">Atlantic salmon</name>
    <dbReference type="NCBI Taxonomy" id="8030"/>
    <lineage>
        <taxon>Eukaryota</taxon>
        <taxon>Metazoa</taxon>
        <taxon>Chordata</taxon>
        <taxon>Craniata</taxon>
        <taxon>Vertebrata</taxon>
        <taxon>Euteleostomi</taxon>
        <taxon>Actinopterygii</taxon>
        <taxon>Neopterygii</taxon>
        <taxon>Teleostei</taxon>
        <taxon>Protacanthopterygii</taxon>
        <taxon>Salmoniformes</taxon>
        <taxon>Salmonidae</taxon>
        <taxon>Salmoninae</taxon>
        <taxon>Salmo</taxon>
    </lineage>
</organism>
<dbReference type="InterPro" id="IPR000742">
    <property type="entry name" value="EGF"/>
</dbReference>
<keyword evidence="6" id="KW-0084">Basement membrane</keyword>
<dbReference type="FunFam" id="2.10.25.10:FF:000135">
    <property type="entry name" value="Laminin subunit beta 4"/>
    <property type="match status" value="2"/>
</dbReference>
<feature type="coiled-coil region" evidence="13">
    <location>
        <begin position="1525"/>
        <end position="1580"/>
    </location>
</feature>
<evidence type="ECO:0000256" key="6">
    <source>
        <dbReference type="ARBA" id="ARBA00022869"/>
    </source>
</evidence>
<feature type="disulfide bond" evidence="12">
    <location>
        <begin position="988"/>
        <end position="997"/>
    </location>
</feature>
<dbReference type="CDD" id="cd00055">
    <property type="entry name" value="EGF_Lam"/>
    <property type="match status" value="12"/>
</dbReference>
<feature type="disulfide bond" evidence="12">
    <location>
        <begin position="925"/>
        <end position="942"/>
    </location>
</feature>
<feature type="disulfide bond" evidence="12">
    <location>
        <begin position="896"/>
        <end position="905"/>
    </location>
</feature>
<dbReference type="Proteomes" id="UP001652741">
    <property type="component" value="Chromosome ssa16"/>
</dbReference>
<dbReference type="Pfam" id="PF00055">
    <property type="entry name" value="Laminin_N"/>
    <property type="match status" value="1"/>
</dbReference>
<dbReference type="FunFam" id="2.170.300.10:FF:000001">
    <property type="entry name" value="Laminin subunit beta-1"/>
    <property type="match status" value="1"/>
</dbReference>
<evidence type="ECO:0000256" key="1">
    <source>
        <dbReference type="ARBA" id="ARBA00004302"/>
    </source>
</evidence>
<feature type="disulfide bond" evidence="12">
    <location>
        <begin position="877"/>
        <end position="894"/>
    </location>
</feature>
<dbReference type="GO" id="GO:0007411">
    <property type="term" value="P:axon guidance"/>
    <property type="evidence" value="ECO:0007669"/>
    <property type="project" value="TreeGrafter"/>
</dbReference>
<dbReference type="OrthoDB" id="5985440at2759"/>
<dbReference type="FunFam" id="2.10.25.10:FF:000145">
    <property type="entry name" value="Laminin subunit beta 1"/>
    <property type="match status" value="1"/>
</dbReference>
<dbReference type="KEGG" id="sasa:106573244"/>
<feature type="signal peptide" evidence="15">
    <location>
        <begin position="1"/>
        <end position="30"/>
    </location>
</feature>
<dbReference type="FunFam" id="2.10.25.10:FF:000084">
    <property type="entry name" value="Laminin subunit alpha 3"/>
    <property type="match status" value="1"/>
</dbReference>
<feature type="compositionally biased region" description="Basic residues" evidence="14">
    <location>
        <begin position="664"/>
        <end position="675"/>
    </location>
</feature>
<feature type="disulfide bond" evidence="12">
    <location>
        <begin position="1186"/>
        <end position="1198"/>
    </location>
</feature>
<keyword evidence="9 12" id="KW-1015">Disulfide bond</keyword>
<evidence type="ECO:0000256" key="8">
    <source>
        <dbReference type="ARBA" id="ARBA00023054"/>
    </source>
</evidence>
<evidence type="ECO:0000256" key="11">
    <source>
        <dbReference type="ARBA" id="ARBA00023292"/>
    </source>
</evidence>
<evidence type="ECO:0000256" key="15">
    <source>
        <dbReference type="SAM" id="SignalP"/>
    </source>
</evidence>
<evidence type="ECO:0000259" key="17">
    <source>
        <dbReference type="PROSITE" id="PS51116"/>
    </source>
</evidence>
<feature type="coiled-coil region" evidence="13">
    <location>
        <begin position="1635"/>
        <end position="1712"/>
    </location>
</feature>
<keyword evidence="11 12" id="KW-0424">Laminin EGF-like domain</keyword>
<dbReference type="GO" id="GO:0005201">
    <property type="term" value="F:extracellular matrix structural constituent"/>
    <property type="evidence" value="ECO:0007669"/>
    <property type="project" value="TreeGrafter"/>
</dbReference>
<dbReference type="PROSITE" id="PS51116">
    <property type="entry name" value="LAMININ_IVB"/>
    <property type="match status" value="1"/>
</dbReference>
<feature type="disulfide bond" evidence="12">
    <location>
        <begin position="1158"/>
        <end position="1167"/>
    </location>
</feature>
<feature type="disulfide bond" evidence="12">
    <location>
        <begin position="367"/>
        <end position="376"/>
    </location>
</feature>
<keyword evidence="7" id="KW-0130">Cell adhesion</keyword>
<dbReference type="InterPro" id="IPR056860">
    <property type="entry name" value="LAMB4_dom"/>
</dbReference>
<keyword evidence="19" id="KW-1185">Reference proteome</keyword>
<dbReference type="Pfam" id="PF23219">
    <property type="entry name" value="LAMB1"/>
    <property type="match status" value="1"/>
</dbReference>
<dbReference type="PANTHER" id="PTHR10574:SF279">
    <property type="entry name" value="LAMININ SUBUNIT BETA 4"/>
    <property type="match status" value="1"/>
</dbReference>
<keyword evidence="10" id="KW-0325">Glycoprotein</keyword>
<feature type="disulfide bond" evidence="12">
    <location>
        <begin position="875"/>
        <end position="887"/>
    </location>
</feature>
<feature type="domain" description="Laminin EGF-like" evidence="16">
    <location>
        <begin position="923"/>
        <end position="968"/>
    </location>
</feature>
<evidence type="ECO:0000256" key="3">
    <source>
        <dbReference type="ARBA" id="ARBA00022530"/>
    </source>
</evidence>
<feature type="domain" description="Laminin EGF-like" evidence="16">
    <location>
        <begin position="1186"/>
        <end position="1233"/>
    </location>
</feature>
<dbReference type="Gene3D" id="2.10.25.10">
    <property type="entry name" value="Laminin"/>
    <property type="match status" value="11"/>
</dbReference>
<dbReference type="Pfam" id="PF24999">
    <property type="entry name" value="LAMB4"/>
    <property type="match status" value="1"/>
</dbReference>
<dbReference type="Pfam" id="PF21199">
    <property type="entry name" value="LAMININ_IV_B"/>
    <property type="match status" value="1"/>
</dbReference>
<dbReference type="PROSITE" id="PS50027">
    <property type="entry name" value="EGF_LAM_2"/>
    <property type="match status" value="10"/>
</dbReference>
<dbReference type="OMA" id="RRCSCHP"/>
<feature type="disulfide bond" evidence="12">
    <location>
        <begin position="1236"/>
        <end position="1253"/>
    </location>
</feature>
<dbReference type="FunFam" id="2.60.120.260:FF:000010">
    <property type="entry name" value="Laminin subunit beta 1"/>
    <property type="match status" value="1"/>
</dbReference>
<dbReference type="FunFam" id="2.10.25.10:FF:000083">
    <property type="entry name" value="Laminin subunit alpha"/>
    <property type="match status" value="1"/>
</dbReference>
<keyword evidence="4 15" id="KW-0732">Signal</keyword>
<dbReference type="GeneID" id="106573244"/>
<evidence type="ECO:0000259" key="16">
    <source>
        <dbReference type="PROSITE" id="PS50027"/>
    </source>
</evidence>
<dbReference type="FunFam" id="2.10.25.10:FF:000011">
    <property type="entry name" value="Cadherin EGF LAG seven-pass G-type receptor"/>
    <property type="match status" value="1"/>
</dbReference>
<dbReference type="PANTHER" id="PTHR10574">
    <property type="entry name" value="NETRIN/LAMININ-RELATED"/>
    <property type="match status" value="1"/>
</dbReference>
<feature type="domain" description="Laminin EGF-like" evidence="16">
    <location>
        <begin position="517"/>
        <end position="568"/>
    </location>
</feature>
<dbReference type="CDD" id="cd22301">
    <property type="entry name" value="cc_LAMB4_C"/>
    <property type="match status" value="1"/>
</dbReference>
<feature type="domain" description="Laminin EGF-like" evidence="16">
    <location>
        <begin position="969"/>
        <end position="1016"/>
    </location>
</feature>
<evidence type="ECO:0000256" key="10">
    <source>
        <dbReference type="ARBA" id="ARBA00023180"/>
    </source>
</evidence>
<dbReference type="FunFam" id="2.10.25.10:FF:000188">
    <property type="entry name" value="Laminin subunit gamma 2"/>
    <property type="match status" value="1"/>
</dbReference>
<feature type="domain" description="Laminin EGF-like" evidence="16">
    <location>
        <begin position="1129"/>
        <end position="1185"/>
    </location>
</feature>
<dbReference type="InterPro" id="IPR008211">
    <property type="entry name" value="Laminin_N"/>
</dbReference>
<feature type="domain" description="Laminin EGF-like" evidence="16">
    <location>
        <begin position="875"/>
        <end position="922"/>
    </location>
</feature>
<dbReference type="InterPro" id="IPR013015">
    <property type="entry name" value="Laminin_IV_B"/>
</dbReference>
<evidence type="ECO:0000259" key="18">
    <source>
        <dbReference type="PROSITE" id="PS51117"/>
    </source>
</evidence>
<gene>
    <name evidence="20" type="primary">lamb4</name>
</gene>
<feature type="chain" id="PRO_5010161018" evidence="15">
    <location>
        <begin position="31"/>
        <end position="1862"/>
    </location>
</feature>
<dbReference type="Gene3D" id="2.60.120.260">
    <property type="entry name" value="Galactose-binding domain-like"/>
    <property type="match status" value="1"/>
</dbReference>
<dbReference type="Pfam" id="PF24973">
    <property type="entry name" value="EGF_LMN_ATRN"/>
    <property type="match status" value="1"/>
</dbReference>
<evidence type="ECO:0000256" key="4">
    <source>
        <dbReference type="ARBA" id="ARBA00022729"/>
    </source>
</evidence>
<evidence type="ECO:0000313" key="20">
    <source>
        <dbReference type="RefSeq" id="XP_014003606.1"/>
    </source>
</evidence>
<dbReference type="GO" id="GO:0005604">
    <property type="term" value="C:basement membrane"/>
    <property type="evidence" value="ECO:0007669"/>
    <property type="project" value="UniProtKB-SubCell"/>
</dbReference>
<feature type="disulfide bond" evidence="12">
    <location>
        <begin position="1101"/>
        <end position="1110"/>
    </location>
</feature>
<dbReference type="PRINTS" id="PR00011">
    <property type="entry name" value="EGFLAMININ"/>
</dbReference>
<feature type="disulfide bond" evidence="12">
    <location>
        <begin position="1255"/>
        <end position="1264"/>
    </location>
</feature>
<feature type="domain" description="Laminin EGF-like" evidence="16">
    <location>
        <begin position="1077"/>
        <end position="1128"/>
    </location>
</feature>
<dbReference type="FunFam" id="2.10.25.10:FF:000130">
    <property type="entry name" value="Laminin subunit beta 1"/>
    <property type="match status" value="1"/>
</dbReference>
<evidence type="ECO:0000256" key="14">
    <source>
        <dbReference type="SAM" id="MobiDB-lite"/>
    </source>
</evidence>
<proteinExistence type="predicted"/>
<feature type="domain" description="Laminin IV type B" evidence="17">
    <location>
        <begin position="608"/>
        <end position="869"/>
    </location>
</feature>
<accession>A0A1S3MLA2</accession>
<feature type="coiled-coil region" evidence="13">
    <location>
        <begin position="1405"/>
        <end position="1449"/>
    </location>
</feature>
<keyword evidence="5" id="KW-0677">Repeat</keyword>
<dbReference type="InterPro" id="IPR056863">
    <property type="entry name" value="LMN_ATRN_NET-like_EGF"/>
</dbReference>
<feature type="disulfide bond" evidence="12">
    <location>
        <begin position="540"/>
        <end position="549"/>
    </location>
</feature>
<comment type="subcellular location">
    <subcellularLocation>
        <location evidence="1">Secreted</location>
        <location evidence="1">Extracellular space</location>
        <location evidence="1">Extracellular matrix</location>
        <location evidence="1">Basement membrane</location>
    </subcellularLocation>
</comment>
<feature type="disulfide bond" evidence="12">
    <location>
        <begin position="1207"/>
        <end position="1216"/>
    </location>
</feature>
<feature type="disulfide bond" evidence="12">
    <location>
        <begin position="1234"/>
        <end position="1246"/>
    </location>
</feature>
<dbReference type="InterPro" id="IPR050440">
    <property type="entry name" value="Laminin/Netrin_ECM"/>
</dbReference>
<dbReference type="CTD" id="22798"/>
<feature type="domain" description="Laminin EGF-like" evidence="16">
    <location>
        <begin position="465"/>
        <end position="516"/>
    </location>
</feature>
<dbReference type="GO" id="GO:0009888">
    <property type="term" value="P:tissue development"/>
    <property type="evidence" value="ECO:0007669"/>
    <property type="project" value="TreeGrafter"/>
</dbReference>
<feature type="coiled-coil region" evidence="13">
    <location>
        <begin position="1787"/>
        <end position="1849"/>
    </location>
</feature>
<evidence type="ECO:0000313" key="19">
    <source>
        <dbReference type="Proteomes" id="UP001652741"/>
    </source>
</evidence>
<feature type="disulfide bond" evidence="12">
    <location>
        <begin position="1000"/>
        <end position="1014"/>
    </location>
</feature>
<dbReference type="SMART" id="SM00136">
    <property type="entry name" value="LamNT"/>
    <property type="match status" value="1"/>
</dbReference>